<dbReference type="GO" id="GO:1990644">
    <property type="term" value="F:microtubule site clamp"/>
    <property type="evidence" value="ECO:0007669"/>
    <property type="project" value="TreeGrafter"/>
</dbReference>
<feature type="region of interest" description="Disordered" evidence="1">
    <location>
        <begin position="159"/>
        <end position="219"/>
    </location>
</feature>
<feature type="region of interest" description="Disordered" evidence="1">
    <location>
        <begin position="331"/>
        <end position="375"/>
    </location>
</feature>
<feature type="compositionally biased region" description="Low complexity" evidence="1">
    <location>
        <begin position="425"/>
        <end position="442"/>
    </location>
</feature>
<feature type="compositionally biased region" description="Basic residues" evidence="1">
    <location>
        <begin position="102"/>
        <end position="117"/>
    </location>
</feature>
<evidence type="ECO:0000256" key="1">
    <source>
        <dbReference type="SAM" id="MobiDB-lite"/>
    </source>
</evidence>
<dbReference type="AlphaFoldDB" id="A0A4U0UB05"/>
<reference evidence="3 4" key="1">
    <citation type="submission" date="2017-03" db="EMBL/GenBank/DDBJ databases">
        <title>Genomes of endolithic fungi from Antarctica.</title>
        <authorList>
            <person name="Coleine C."/>
            <person name="Masonjones S."/>
            <person name="Stajich J.E."/>
        </authorList>
    </citation>
    <scope>NUCLEOTIDE SEQUENCE [LARGE SCALE GENOMIC DNA]</scope>
    <source>
        <strain evidence="3 4">CCFEE 5311</strain>
    </source>
</reference>
<dbReference type="OrthoDB" id="2431049at2759"/>
<evidence type="ECO:0000313" key="4">
    <source>
        <dbReference type="Proteomes" id="UP000310066"/>
    </source>
</evidence>
<feature type="compositionally biased region" description="Basic and acidic residues" evidence="1">
    <location>
        <begin position="190"/>
        <end position="219"/>
    </location>
</feature>
<dbReference type="STRING" id="329885.A0A4U0UB05"/>
<dbReference type="GO" id="GO:0045144">
    <property type="term" value="P:meiotic sister chromatid segregation"/>
    <property type="evidence" value="ECO:0007669"/>
    <property type="project" value="TreeGrafter"/>
</dbReference>
<feature type="compositionally biased region" description="Polar residues" evidence="1">
    <location>
        <begin position="331"/>
        <end position="372"/>
    </location>
</feature>
<dbReference type="PANTHER" id="PTHR28006">
    <property type="entry name" value="MONOPOLIN COMPLEX SUBUNIT CSM1"/>
    <property type="match status" value="1"/>
</dbReference>
<dbReference type="Proteomes" id="UP000310066">
    <property type="component" value="Unassembled WGS sequence"/>
</dbReference>
<dbReference type="GO" id="GO:0072686">
    <property type="term" value="C:mitotic spindle"/>
    <property type="evidence" value="ECO:0007669"/>
    <property type="project" value="TreeGrafter"/>
</dbReference>
<dbReference type="FunFam" id="3.90.1150.80:FF:000001">
    <property type="entry name" value="Chromosome segregation protein (Pcs1)"/>
    <property type="match status" value="1"/>
</dbReference>
<dbReference type="GO" id="GO:0051315">
    <property type="term" value="P:attachment of mitotic spindle microtubules to kinetochore"/>
    <property type="evidence" value="ECO:0007669"/>
    <property type="project" value="TreeGrafter"/>
</dbReference>
<dbReference type="GO" id="GO:0034506">
    <property type="term" value="C:chromosome, centromeric core domain"/>
    <property type="evidence" value="ECO:0007669"/>
    <property type="project" value="TreeGrafter"/>
</dbReference>
<proteinExistence type="predicted"/>
<dbReference type="PANTHER" id="PTHR28006:SF1">
    <property type="entry name" value="MONOPOLIN COMPLEX SUBUNIT CSM1"/>
    <property type="match status" value="1"/>
</dbReference>
<protein>
    <recommendedName>
        <fullName evidence="2">Monopolin complex subunit Csm1/Pcs1 C-terminal domain-containing protein</fullName>
    </recommendedName>
</protein>
<feature type="region of interest" description="Disordered" evidence="1">
    <location>
        <begin position="42"/>
        <end position="131"/>
    </location>
</feature>
<dbReference type="Pfam" id="PF12539">
    <property type="entry name" value="Csm1"/>
    <property type="match status" value="1"/>
</dbReference>
<evidence type="ECO:0000259" key="2">
    <source>
        <dbReference type="Pfam" id="PF12539"/>
    </source>
</evidence>
<dbReference type="InterPro" id="IPR038608">
    <property type="entry name" value="Csm1/Pcs1_C_sf"/>
</dbReference>
<gene>
    <name evidence="3" type="ORF">B0A54_14796</name>
</gene>
<dbReference type="InterPro" id="IPR020981">
    <property type="entry name" value="Csm1/Pcs1_C"/>
</dbReference>
<organism evidence="3 4">
    <name type="scientific">Friedmanniomyces endolithicus</name>
    <dbReference type="NCBI Taxonomy" id="329885"/>
    <lineage>
        <taxon>Eukaryota</taxon>
        <taxon>Fungi</taxon>
        <taxon>Dikarya</taxon>
        <taxon>Ascomycota</taxon>
        <taxon>Pezizomycotina</taxon>
        <taxon>Dothideomycetes</taxon>
        <taxon>Dothideomycetidae</taxon>
        <taxon>Mycosphaerellales</taxon>
        <taxon>Teratosphaeriaceae</taxon>
        <taxon>Friedmanniomyces</taxon>
    </lineage>
</organism>
<name>A0A4U0UB05_9PEZI</name>
<dbReference type="Gene3D" id="3.90.1150.80">
    <property type="match status" value="1"/>
</dbReference>
<feature type="region of interest" description="Disordered" evidence="1">
    <location>
        <begin position="232"/>
        <end position="257"/>
    </location>
</feature>
<comment type="caution">
    <text evidence="3">The sequence shown here is derived from an EMBL/GenBank/DDBJ whole genome shotgun (WGS) entry which is preliminary data.</text>
</comment>
<dbReference type="GO" id="GO:0005730">
    <property type="term" value="C:nucleolus"/>
    <property type="evidence" value="ECO:0007669"/>
    <property type="project" value="TreeGrafter"/>
</dbReference>
<sequence length="510" mass="55750">MAAQNSLLNAGASDSEDDLATATANGELLFFRQAHTYHTDFTAGTRKVTKSKVAAQKAMPATKNATKRKQPTKQPRQVLKDRTNLPSDVEDMDDENTAGGKPRAKRAKTAPARKPRAKAGETMGVIPETQMDPVDIEQSIEMDVDDVVPEVAPQQIQRFAQRATSVQPVPLLQPRPSARSMSAQPGFPPPRERSGSFSGTERERRGGDPETRRKMKDLTKRYEDLEAKYHILQDTGKDGAEGNFEKLKRATDEKDKDANALITSLKKEIAELRQATSNTSELTGLQKQASTLNTANERLTSDSATLKEKFQASQNEVKSLEAKLVAARQQVSNSLTTQETSKAPSQTNGKAPSSQSALSRSVNSSAISNATDAQKEAKMKENLYSDLTGLIIRGVKRNAEGEDEYDCIQTGRNGTLHFHLSIALTPPSTSNSTAPSTANANPKQPSAEDTEFSYEPLLDPSRDEGLLELLPDYLAEDICFPRSHAVKFYGKVVECMTRRVVVEEEGGKGE</sequence>
<evidence type="ECO:0000313" key="3">
    <source>
        <dbReference type="EMBL" id="TKA31902.1"/>
    </source>
</evidence>
<dbReference type="GO" id="GO:0033551">
    <property type="term" value="C:monopolin complex"/>
    <property type="evidence" value="ECO:0007669"/>
    <property type="project" value="InterPro"/>
</dbReference>
<dbReference type="EMBL" id="NAJP01000093">
    <property type="protein sequence ID" value="TKA31902.1"/>
    <property type="molecule type" value="Genomic_DNA"/>
</dbReference>
<feature type="domain" description="Monopolin complex subunit Csm1/Pcs1 C-terminal" evidence="2">
    <location>
        <begin position="378"/>
        <end position="482"/>
    </location>
</feature>
<dbReference type="InterPro" id="IPR040349">
    <property type="entry name" value="Csm1/Pcs1"/>
</dbReference>
<accession>A0A4U0UB05</accession>
<dbReference type="CDD" id="cd23787">
    <property type="entry name" value="RWD_CSM1"/>
    <property type="match status" value="1"/>
</dbReference>
<feature type="region of interest" description="Disordered" evidence="1">
    <location>
        <begin position="425"/>
        <end position="458"/>
    </location>
</feature>